<keyword evidence="10" id="KW-0539">Nucleus</keyword>
<dbReference type="Pfam" id="PF26138">
    <property type="entry name" value="DUF8040"/>
    <property type="match status" value="1"/>
</dbReference>
<feature type="chain" id="PRO_5042111052" description="Putative nuclease HARBI1" evidence="13">
    <location>
        <begin position="16"/>
        <end position="420"/>
    </location>
</feature>
<evidence type="ECO:0000259" key="15">
    <source>
        <dbReference type="Pfam" id="PF26138"/>
    </source>
</evidence>
<evidence type="ECO:0000256" key="1">
    <source>
        <dbReference type="ARBA" id="ARBA00001968"/>
    </source>
</evidence>
<evidence type="ECO:0000256" key="8">
    <source>
        <dbReference type="ARBA" id="ARBA00022723"/>
    </source>
</evidence>
<organism evidence="16 17">
    <name type="scientific">Acropora cervicornis</name>
    <name type="common">Staghorn coral</name>
    <dbReference type="NCBI Taxonomy" id="6130"/>
    <lineage>
        <taxon>Eukaryota</taxon>
        <taxon>Metazoa</taxon>
        <taxon>Cnidaria</taxon>
        <taxon>Anthozoa</taxon>
        <taxon>Hexacorallia</taxon>
        <taxon>Scleractinia</taxon>
        <taxon>Astrocoeniina</taxon>
        <taxon>Acroporidae</taxon>
        <taxon>Acropora</taxon>
    </lineage>
</organism>
<keyword evidence="6" id="KW-0963">Cytoplasm</keyword>
<dbReference type="InterPro" id="IPR026103">
    <property type="entry name" value="HARBI1_animal"/>
</dbReference>
<evidence type="ECO:0000256" key="13">
    <source>
        <dbReference type="SAM" id="SignalP"/>
    </source>
</evidence>
<dbReference type="EMBL" id="JARQWQ010000076">
    <property type="protein sequence ID" value="KAK2553599.1"/>
    <property type="molecule type" value="Genomic_DNA"/>
</dbReference>
<evidence type="ECO:0000256" key="12">
    <source>
        <dbReference type="ARBA" id="ARBA00045850"/>
    </source>
</evidence>
<evidence type="ECO:0000256" key="2">
    <source>
        <dbReference type="ARBA" id="ARBA00004123"/>
    </source>
</evidence>
<evidence type="ECO:0000256" key="6">
    <source>
        <dbReference type="ARBA" id="ARBA00022490"/>
    </source>
</evidence>
<dbReference type="PRINTS" id="PR02086">
    <property type="entry name" value="PUTNUCHARBI1"/>
</dbReference>
<evidence type="ECO:0000256" key="5">
    <source>
        <dbReference type="ARBA" id="ARBA00015519"/>
    </source>
</evidence>
<evidence type="ECO:0000256" key="3">
    <source>
        <dbReference type="ARBA" id="ARBA00004496"/>
    </source>
</evidence>
<comment type="caution">
    <text evidence="16">The sequence shown here is derived from an EMBL/GenBank/DDBJ whole genome shotgun (WGS) entry which is preliminary data.</text>
</comment>
<comment type="cofactor">
    <cofactor evidence="1">
        <name>a divalent metal cation</name>
        <dbReference type="ChEBI" id="CHEBI:60240"/>
    </cofactor>
</comment>
<dbReference type="Pfam" id="PF13359">
    <property type="entry name" value="DDE_Tnp_4"/>
    <property type="match status" value="1"/>
</dbReference>
<keyword evidence="13" id="KW-0732">Signal</keyword>
<dbReference type="Proteomes" id="UP001249851">
    <property type="component" value="Unassembled WGS sequence"/>
</dbReference>
<dbReference type="AlphaFoldDB" id="A0AAD9Q301"/>
<gene>
    <name evidence="16" type="ORF">P5673_025091</name>
</gene>
<dbReference type="GO" id="GO:0005634">
    <property type="term" value="C:nucleus"/>
    <property type="evidence" value="ECO:0007669"/>
    <property type="project" value="UniProtKB-SubCell"/>
</dbReference>
<evidence type="ECO:0000313" key="17">
    <source>
        <dbReference type="Proteomes" id="UP001249851"/>
    </source>
</evidence>
<name>A0AAD9Q301_ACRCE</name>
<comment type="function">
    <text evidence="12">Transposase-derived protein that may have nuclease activity. Does not have transposase activity.</text>
</comment>
<evidence type="ECO:0000313" key="16">
    <source>
        <dbReference type="EMBL" id="KAK2553599.1"/>
    </source>
</evidence>
<evidence type="ECO:0000256" key="4">
    <source>
        <dbReference type="ARBA" id="ARBA00006958"/>
    </source>
</evidence>
<reference evidence="16" key="2">
    <citation type="journal article" date="2023" name="Science">
        <title>Genomic signatures of disease resistance in endangered staghorn corals.</title>
        <authorList>
            <person name="Vollmer S.V."/>
            <person name="Selwyn J.D."/>
            <person name="Despard B.A."/>
            <person name="Roesel C.L."/>
        </authorList>
    </citation>
    <scope>NUCLEOTIDE SEQUENCE</scope>
    <source>
        <strain evidence="16">K2</strain>
    </source>
</reference>
<feature type="domain" description="DDE Tnp4" evidence="14">
    <location>
        <begin position="205"/>
        <end position="368"/>
    </location>
</feature>
<reference evidence="16" key="1">
    <citation type="journal article" date="2023" name="G3 (Bethesda)">
        <title>Whole genome assembly and annotation of the endangered Caribbean coral Acropora cervicornis.</title>
        <authorList>
            <person name="Selwyn J.D."/>
            <person name="Vollmer S.V."/>
        </authorList>
    </citation>
    <scope>NUCLEOTIDE SEQUENCE</scope>
    <source>
        <strain evidence="16">K2</strain>
    </source>
</reference>
<keyword evidence="8" id="KW-0479">Metal-binding</keyword>
<dbReference type="GO" id="GO:0046872">
    <property type="term" value="F:metal ion binding"/>
    <property type="evidence" value="ECO:0007669"/>
    <property type="project" value="UniProtKB-KW"/>
</dbReference>
<dbReference type="PANTHER" id="PTHR22930:SF85">
    <property type="entry name" value="GH03217P-RELATED"/>
    <property type="match status" value="1"/>
</dbReference>
<sequence>MEAAILIALLGNITALMENIIIQMALTCTAYQAGKRRCVIALLQAESRIQKRRLAIHNPKRKKRKYWVRPGRTSLWWENFVNNIVVAEEWRENFQMSKENFMKLCDKVRPFLLKQSTNMRSPISVEKQVAVTLYYLSDKGRYLKVANAFGIGKSTVSETVRRVCKCISIVLGPEYIKLPTSEQDVKQAVSNFYDAHGFPQCIGAVDGTHIFIKQPLENATDFVNRKNRYSLNVQAICDYRSCFMDVVIKWPGSVHDARIFCNSKLNEMLRNGSIPSLPKVIVPNTDPVPICVLGDPAYPLLPYVMKEYPGGGSTSEEQFFGWRLCSARMVIECAFGRLKGRFGALRREMDINLNNLPDVIHASFILHNYCEMNGESIANESVEKAISYEREFQPAAPNAKNQGSTARSKQIRKVFVEYFN</sequence>
<comment type="similarity">
    <text evidence="4">Belongs to the HARBI1 family.</text>
</comment>
<comment type="subcellular location">
    <subcellularLocation>
        <location evidence="3">Cytoplasm</location>
    </subcellularLocation>
    <subcellularLocation>
        <location evidence="2">Nucleus</location>
    </subcellularLocation>
</comment>
<keyword evidence="7" id="KW-0540">Nuclease</keyword>
<keyword evidence="17" id="KW-1185">Reference proteome</keyword>
<protein>
    <recommendedName>
        <fullName evidence="5">Putative nuclease HARBI1</fullName>
    </recommendedName>
    <alternativeName>
        <fullName evidence="11">Harbinger transposase-derived nuclease</fullName>
    </alternativeName>
</protein>
<evidence type="ECO:0000256" key="7">
    <source>
        <dbReference type="ARBA" id="ARBA00022722"/>
    </source>
</evidence>
<evidence type="ECO:0000256" key="9">
    <source>
        <dbReference type="ARBA" id="ARBA00022801"/>
    </source>
</evidence>
<dbReference type="GO" id="GO:0016787">
    <property type="term" value="F:hydrolase activity"/>
    <property type="evidence" value="ECO:0007669"/>
    <property type="project" value="UniProtKB-KW"/>
</dbReference>
<feature type="signal peptide" evidence="13">
    <location>
        <begin position="1"/>
        <end position="15"/>
    </location>
</feature>
<dbReference type="GO" id="GO:0004518">
    <property type="term" value="F:nuclease activity"/>
    <property type="evidence" value="ECO:0007669"/>
    <property type="project" value="UniProtKB-KW"/>
</dbReference>
<dbReference type="InterPro" id="IPR027806">
    <property type="entry name" value="HARBI1_dom"/>
</dbReference>
<dbReference type="InterPro" id="IPR058353">
    <property type="entry name" value="DUF8040"/>
</dbReference>
<keyword evidence="9" id="KW-0378">Hydrolase</keyword>
<evidence type="ECO:0000256" key="10">
    <source>
        <dbReference type="ARBA" id="ARBA00023242"/>
    </source>
</evidence>
<evidence type="ECO:0000256" key="11">
    <source>
        <dbReference type="ARBA" id="ARBA00030126"/>
    </source>
</evidence>
<dbReference type="GO" id="GO:0005737">
    <property type="term" value="C:cytoplasm"/>
    <property type="evidence" value="ECO:0007669"/>
    <property type="project" value="UniProtKB-SubCell"/>
</dbReference>
<dbReference type="PANTHER" id="PTHR22930">
    <property type="match status" value="1"/>
</dbReference>
<dbReference type="InterPro" id="IPR045249">
    <property type="entry name" value="HARBI1-like"/>
</dbReference>
<accession>A0AAD9Q301</accession>
<evidence type="ECO:0000259" key="14">
    <source>
        <dbReference type="Pfam" id="PF13359"/>
    </source>
</evidence>
<feature type="domain" description="DUF8040" evidence="15">
    <location>
        <begin position="88"/>
        <end position="167"/>
    </location>
</feature>
<proteinExistence type="inferred from homology"/>